<dbReference type="EMBL" id="CP000733">
    <property type="protein sequence ID" value="ABS78464.1"/>
    <property type="molecule type" value="Genomic_DNA"/>
</dbReference>
<evidence type="ECO:0000313" key="6">
    <source>
        <dbReference type="EMBL" id="ABS78464.1"/>
    </source>
</evidence>
<keyword evidence="3" id="KW-0238">DNA-binding</keyword>
<dbReference type="Gene3D" id="3.40.190.290">
    <property type="match status" value="1"/>
</dbReference>
<proteinExistence type="inferred from homology"/>
<sequence length="294" mass="33524">MTLPSLHHFEAFLCVAESGGFTPAAKQLGISKAAVSHTIRLLEESLRTPLFVRDTRNIRLTEEGELLFSQCKRLKEELDAARNLVAGFNSSPSGTLRMSCNPYFAETHLFDLLQTYTQRFPKVKVELLVEERMPNMEREKIDIVFGINWPAPSGVVAKTIDKTRYVLCASPKYLNKFGIPKTVKALEQHRYIPHLGRSPENVIMNLKNKVTLNLTPQLKLNNAHLIKKCALNGLGIIQLHDYMVKEELANGSLVEVLKDHFQAEIPIYIYYQKHRFVQPKVRQFINLVNVHFSG</sequence>
<gene>
    <name evidence="6" type="ordered locus">CBUD_0808</name>
</gene>
<dbReference type="GO" id="GO:0003700">
    <property type="term" value="F:DNA-binding transcription factor activity"/>
    <property type="evidence" value="ECO:0007669"/>
    <property type="project" value="InterPro"/>
</dbReference>
<name>A9KDX5_COXBN</name>
<dbReference type="RefSeq" id="WP_011996756.1">
    <property type="nucleotide sequence ID" value="NC_009727.1"/>
</dbReference>
<organism evidence="6 7">
    <name type="scientific">Coxiella burnetii (strain Dugway 5J108-111)</name>
    <dbReference type="NCBI Taxonomy" id="434922"/>
    <lineage>
        <taxon>Bacteria</taxon>
        <taxon>Pseudomonadati</taxon>
        <taxon>Pseudomonadota</taxon>
        <taxon>Gammaproteobacteria</taxon>
        <taxon>Legionellales</taxon>
        <taxon>Coxiellaceae</taxon>
        <taxon>Coxiella</taxon>
    </lineage>
</organism>
<dbReference type="GO" id="GO:0003677">
    <property type="term" value="F:DNA binding"/>
    <property type="evidence" value="ECO:0007669"/>
    <property type="project" value="UniProtKB-KW"/>
</dbReference>
<reference evidence="6 7" key="1">
    <citation type="journal article" date="2009" name="Infect. Immun.">
        <title>Comparative genomics reveal extensive transposon-mediated genomic plasticity and diversity among potential effector proteins within the genus Coxiella.</title>
        <authorList>
            <person name="Beare P.A."/>
            <person name="Unsworth N."/>
            <person name="Andoh M."/>
            <person name="Voth D.E."/>
            <person name="Omsland A."/>
            <person name="Gilk S.D."/>
            <person name="Williams K.P."/>
            <person name="Sobral B.W."/>
            <person name="Kupko J.J.III."/>
            <person name="Porcella S.F."/>
            <person name="Samuel J.E."/>
            <person name="Heinzen R.A."/>
        </authorList>
    </citation>
    <scope>NUCLEOTIDE SEQUENCE [LARGE SCALE GENOMIC DNA]</scope>
    <source>
        <strain evidence="6 7">Dugway 5J108-111</strain>
    </source>
</reference>
<dbReference type="InterPro" id="IPR058163">
    <property type="entry name" value="LysR-type_TF_proteobact-type"/>
</dbReference>
<dbReference type="PROSITE" id="PS50931">
    <property type="entry name" value="HTH_LYSR"/>
    <property type="match status" value="1"/>
</dbReference>
<dbReference type="Gene3D" id="1.10.10.10">
    <property type="entry name" value="Winged helix-like DNA-binding domain superfamily/Winged helix DNA-binding domain"/>
    <property type="match status" value="1"/>
</dbReference>
<dbReference type="CDD" id="cd08422">
    <property type="entry name" value="PBP2_CrgA_like"/>
    <property type="match status" value="1"/>
</dbReference>
<evidence type="ECO:0000259" key="5">
    <source>
        <dbReference type="PROSITE" id="PS50931"/>
    </source>
</evidence>
<dbReference type="Pfam" id="PF00126">
    <property type="entry name" value="HTH_1"/>
    <property type="match status" value="1"/>
</dbReference>
<dbReference type="SUPFAM" id="SSF53850">
    <property type="entry name" value="Periplasmic binding protein-like II"/>
    <property type="match status" value="1"/>
</dbReference>
<dbReference type="InterPro" id="IPR005119">
    <property type="entry name" value="LysR_subst-bd"/>
</dbReference>
<dbReference type="Pfam" id="PF03466">
    <property type="entry name" value="LysR_substrate"/>
    <property type="match status" value="1"/>
</dbReference>
<comment type="similarity">
    <text evidence="1">Belongs to the LysR transcriptional regulatory family.</text>
</comment>
<evidence type="ECO:0000256" key="2">
    <source>
        <dbReference type="ARBA" id="ARBA00023015"/>
    </source>
</evidence>
<protein>
    <submittedName>
        <fullName evidence="6">Transcriptional regulator, LysR family</fullName>
    </submittedName>
</protein>
<evidence type="ECO:0000256" key="1">
    <source>
        <dbReference type="ARBA" id="ARBA00009437"/>
    </source>
</evidence>
<keyword evidence="4" id="KW-0804">Transcription</keyword>
<dbReference type="HOGENOM" id="CLU_039613_16_2_6"/>
<evidence type="ECO:0000313" key="7">
    <source>
        <dbReference type="Proteomes" id="UP000008555"/>
    </source>
</evidence>
<dbReference type="FunFam" id="1.10.10.10:FF:000001">
    <property type="entry name" value="LysR family transcriptional regulator"/>
    <property type="match status" value="1"/>
</dbReference>
<dbReference type="SUPFAM" id="SSF46785">
    <property type="entry name" value="Winged helix' DNA-binding domain"/>
    <property type="match status" value="1"/>
</dbReference>
<evidence type="ECO:0000256" key="3">
    <source>
        <dbReference type="ARBA" id="ARBA00023125"/>
    </source>
</evidence>
<accession>A9KDX5</accession>
<dbReference type="AlphaFoldDB" id="A9KDX5"/>
<dbReference type="KEGG" id="cbd:CBUD_0808"/>
<dbReference type="InterPro" id="IPR000847">
    <property type="entry name" value="LysR_HTH_N"/>
</dbReference>
<dbReference type="PANTHER" id="PTHR30537">
    <property type="entry name" value="HTH-TYPE TRANSCRIPTIONAL REGULATOR"/>
    <property type="match status" value="1"/>
</dbReference>
<dbReference type="InterPro" id="IPR036390">
    <property type="entry name" value="WH_DNA-bd_sf"/>
</dbReference>
<dbReference type="PRINTS" id="PR00039">
    <property type="entry name" value="HTHLYSR"/>
</dbReference>
<keyword evidence="2" id="KW-0805">Transcription regulation</keyword>
<dbReference type="PANTHER" id="PTHR30537:SF5">
    <property type="entry name" value="HTH-TYPE TRANSCRIPTIONAL ACTIVATOR TTDR-RELATED"/>
    <property type="match status" value="1"/>
</dbReference>
<feature type="domain" description="HTH lysR-type" evidence="5">
    <location>
        <begin position="4"/>
        <end position="61"/>
    </location>
</feature>
<evidence type="ECO:0000256" key="4">
    <source>
        <dbReference type="ARBA" id="ARBA00023163"/>
    </source>
</evidence>
<dbReference type="InterPro" id="IPR036388">
    <property type="entry name" value="WH-like_DNA-bd_sf"/>
</dbReference>
<dbReference type="Proteomes" id="UP000008555">
    <property type="component" value="Chromosome"/>
</dbReference>